<accession>A0A852V8D9</accession>
<reference evidence="2 3" key="1">
    <citation type="submission" date="2020-07" db="EMBL/GenBank/DDBJ databases">
        <title>Sequencing the genomes of 1000 actinobacteria strains.</title>
        <authorList>
            <person name="Klenk H.-P."/>
        </authorList>
    </citation>
    <scope>NUCLEOTIDE SEQUENCE [LARGE SCALE GENOMIC DNA]</scope>
    <source>
        <strain evidence="2 3">DSM 45763</strain>
    </source>
</reference>
<keyword evidence="3" id="KW-1185">Reference proteome</keyword>
<feature type="compositionally biased region" description="Basic and acidic residues" evidence="1">
    <location>
        <begin position="1"/>
        <end position="10"/>
    </location>
</feature>
<sequence length="48" mass="5394">MNRAARDRWKGPLPESALTSTAKDDGFSVYEQGAGRVDLPRRTEETTR</sequence>
<comment type="caution">
    <text evidence="2">The sequence shown here is derived from an EMBL/GenBank/DDBJ whole genome shotgun (WGS) entry which is preliminary data.</text>
</comment>
<dbReference type="AlphaFoldDB" id="A0A852V8D9"/>
<evidence type="ECO:0000256" key="1">
    <source>
        <dbReference type="SAM" id="MobiDB-lite"/>
    </source>
</evidence>
<organism evidence="2 3">
    <name type="scientific">Streptosporangium sandarakinum</name>
    <dbReference type="NCBI Taxonomy" id="1260955"/>
    <lineage>
        <taxon>Bacteria</taxon>
        <taxon>Bacillati</taxon>
        <taxon>Actinomycetota</taxon>
        <taxon>Actinomycetes</taxon>
        <taxon>Streptosporangiales</taxon>
        <taxon>Streptosporangiaceae</taxon>
        <taxon>Streptosporangium</taxon>
    </lineage>
</organism>
<feature type="region of interest" description="Disordered" evidence="1">
    <location>
        <begin position="1"/>
        <end position="48"/>
    </location>
</feature>
<name>A0A852V8D9_9ACTN</name>
<evidence type="ECO:0000313" key="3">
    <source>
        <dbReference type="Proteomes" id="UP000576393"/>
    </source>
</evidence>
<evidence type="ECO:0000313" key="2">
    <source>
        <dbReference type="EMBL" id="NYF43374.1"/>
    </source>
</evidence>
<dbReference type="EMBL" id="JACCCO010000003">
    <property type="protein sequence ID" value="NYF43374.1"/>
    <property type="molecule type" value="Genomic_DNA"/>
</dbReference>
<protein>
    <submittedName>
        <fullName evidence="2">Uncharacterized protein</fullName>
    </submittedName>
</protein>
<dbReference type="RefSeq" id="WP_179826843.1">
    <property type="nucleotide sequence ID" value="NZ_JACCCO010000003.1"/>
</dbReference>
<proteinExistence type="predicted"/>
<feature type="compositionally biased region" description="Basic and acidic residues" evidence="1">
    <location>
        <begin position="38"/>
        <end position="48"/>
    </location>
</feature>
<dbReference type="Proteomes" id="UP000576393">
    <property type="component" value="Unassembled WGS sequence"/>
</dbReference>
<gene>
    <name evidence="2" type="ORF">HDA43_005601</name>
</gene>